<evidence type="ECO:0000313" key="4">
    <source>
        <dbReference type="Proteomes" id="UP001230188"/>
    </source>
</evidence>
<keyword evidence="1" id="KW-0378">Hydrolase</keyword>
<proteinExistence type="predicted"/>
<comment type="caution">
    <text evidence="3">The sequence shown here is derived from an EMBL/GenBank/DDBJ whole genome shotgun (WGS) entry which is preliminary data.</text>
</comment>
<name>A0AAD7UHK1_9STRA</name>
<dbReference type="InterPro" id="IPR037138">
    <property type="entry name" value="His_deacetylse_dom_sf"/>
</dbReference>
<dbReference type="AlphaFoldDB" id="A0AAD7UHK1"/>
<dbReference type="GO" id="GO:0040029">
    <property type="term" value="P:epigenetic regulation of gene expression"/>
    <property type="evidence" value="ECO:0007669"/>
    <property type="project" value="TreeGrafter"/>
</dbReference>
<dbReference type="PRINTS" id="PR01270">
    <property type="entry name" value="HDASUPER"/>
</dbReference>
<dbReference type="Pfam" id="PF00850">
    <property type="entry name" value="Hist_deacetyl"/>
    <property type="match status" value="1"/>
</dbReference>
<organism evidence="3 4">
    <name type="scientific">Chrysophaeum taylorii</name>
    <dbReference type="NCBI Taxonomy" id="2483200"/>
    <lineage>
        <taxon>Eukaryota</taxon>
        <taxon>Sar</taxon>
        <taxon>Stramenopiles</taxon>
        <taxon>Ochrophyta</taxon>
        <taxon>Pelagophyceae</taxon>
        <taxon>Pelagomonadales</taxon>
        <taxon>Pelagomonadaceae</taxon>
        <taxon>Chrysophaeum</taxon>
    </lineage>
</organism>
<dbReference type="Proteomes" id="UP001230188">
    <property type="component" value="Unassembled WGS sequence"/>
</dbReference>
<dbReference type="CDD" id="cd09993">
    <property type="entry name" value="HDAC_classIV"/>
    <property type="match status" value="1"/>
</dbReference>
<dbReference type="InterPro" id="IPR023696">
    <property type="entry name" value="Ureohydrolase_dom_sf"/>
</dbReference>
<dbReference type="EMBL" id="JAQMWT010000330">
    <property type="protein sequence ID" value="KAJ8604541.1"/>
    <property type="molecule type" value="Genomic_DNA"/>
</dbReference>
<dbReference type="PANTHER" id="PTHR10625:SF19">
    <property type="entry name" value="HISTONE DEACETYLASE 12"/>
    <property type="match status" value="1"/>
</dbReference>
<dbReference type="InterPro" id="IPR044150">
    <property type="entry name" value="HDAC_classIV"/>
</dbReference>
<gene>
    <name evidence="3" type="ORF">CTAYLR_000983</name>
</gene>
<dbReference type="PANTHER" id="PTHR10625">
    <property type="entry name" value="HISTONE DEACETYLASE HDAC1-RELATED"/>
    <property type="match status" value="1"/>
</dbReference>
<dbReference type="GO" id="GO:0016787">
    <property type="term" value="F:hydrolase activity"/>
    <property type="evidence" value="ECO:0007669"/>
    <property type="project" value="UniProtKB-KW"/>
</dbReference>
<evidence type="ECO:0000256" key="1">
    <source>
        <dbReference type="ARBA" id="ARBA00022801"/>
    </source>
</evidence>
<dbReference type="GO" id="GO:0004407">
    <property type="term" value="F:histone deacetylase activity"/>
    <property type="evidence" value="ECO:0007669"/>
    <property type="project" value="InterPro"/>
</dbReference>
<evidence type="ECO:0000313" key="3">
    <source>
        <dbReference type="EMBL" id="KAJ8604541.1"/>
    </source>
</evidence>
<dbReference type="Gene3D" id="3.40.800.20">
    <property type="entry name" value="Histone deacetylase domain"/>
    <property type="match status" value="1"/>
</dbReference>
<dbReference type="InterPro" id="IPR000286">
    <property type="entry name" value="HDACs"/>
</dbReference>
<accession>A0AAD7UHK1</accession>
<sequence length="312" mass="34420">MRSPPMVFHPQYSIPWPETHRFAMWKFEDLWREATASGLATRFYEPSEAPSEALHRAHDAAYLRAWETDTLPPHLWRRIGFTQRPDHAALVRRTSLEVGGTLLAADLAQTYGLACNLGGGTHHAHRDYGSGYTALNDLAVAALAASGRPLVVDCDVHQGDGTADILKGTHASCFSLHCDANFPFGFSRQAFPHLGGDESDLDVALPAGSGDAEVLAALRRHLPPLLDDLKPTLVLYDAGVDVDKVDALGKFDCTRTGIYVRDLYVIEQCVRRQIPVATVIGGGYDHDRARLAKRHAIVLRAAIHVWRKYRLS</sequence>
<evidence type="ECO:0000259" key="2">
    <source>
        <dbReference type="Pfam" id="PF00850"/>
    </source>
</evidence>
<dbReference type="InterPro" id="IPR023801">
    <property type="entry name" value="His_deacetylse_dom"/>
</dbReference>
<reference evidence="3" key="1">
    <citation type="submission" date="2023-01" db="EMBL/GenBank/DDBJ databases">
        <title>Metagenome sequencing of chrysophaentin producing Chrysophaeum taylorii.</title>
        <authorList>
            <person name="Davison J."/>
            <person name="Bewley C."/>
        </authorList>
    </citation>
    <scope>NUCLEOTIDE SEQUENCE</scope>
    <source>
        <strain evidence="3">NIES-1699</strain>
    </source>
</reference>
<protein>
    <recommendedName>
        <fullName evidence="2">Histone deacetylase domain-containing protein</fullName>
    </recommendedName>
</protein>
<keyword evidence="4" id="KW-1185">Reference proteome</keyword>
<feature type="domain" description="Histone deacetylase" evidence="2">
    <location>
        <begin position="23"/>
        <end position="291"/>
    </location>
</feature>
<dbReference type="SUPFAM" id="SSF52768">
    <property type="entry name" value="Arginase/deacetylase"/>
    <property type="match status" value="1"/>
</dbReference>